<keyword evidence="3" id="KW-1185">Reference proteome</keyword>
<evidence type="ECO:0000313" key="2">
    <source>
        <dbReference type="EMBL" id="GIX95277.1"/>
    </source>
</evidence>
<evidence type="ECO:0000313" key="3">
    <source>
        <dbReference type="Proteomes" id="UP001054837"/>
    </source>
</evidence>
<proteinExistence type="predicted"/>
<comment type="caution">
    <text evidence="2">The sequence shown here is derived from an EMBL/GenBank/DDBJ whole genome shotgun (WGS) entry which is preliminary data.</text>
</comment>
<sequence length="202" mass="23140">MEVPSCVSRNERCSSDQQPEEKQPEKAEEEIIFQNAENMHPEKRENAISSHSVVSSLRQYGIRVIPSHSEVTDETPRTTFEHQTSTKISVTNYKQKTNEEPILEAQDNICLENEQRTALCQPTSFNQHAAEAVISYLRCSSDQQPGKAEEEIIFQNAENMHPEKRENAISSHAVVSSFRQYGIRVIPYRSSIFNHINFFPSE</sequence>
<protein>
    <submittedName>
        <fullName evidence="2">Uncharacterized protein</fullName>
    </submittedName>
</protein>
<name>A0AAV4PJE2_9ARAC</name>
<organism evidence="2 3">
    <name type="scientific">Caerostris darwini</name>
    <dbReference type="NCBI Taxonomy" id="1538125"/>
    <lineage>
        <taxon>Eukaryota</taxon>
        <taxon>Metazoa</taxon>
        <taxon>Ecdysozoa</taxon>
        <taxon>Arthropoda</taxon>
        <taxon>Chelicerata</taxon>
        <taxon>Arachnida</taxon>
        <taxon>Araneae</taxon>
        <taxon>Araneomorphae</taxon>
        <taxon>Entelegynae</taxon>
        <taxon>Araneoidea</taxon>
        <taxon>Araneidae</taxon>
        <taxon>Caerostris</taxon>
    </lineage>
</organism>
<accession>A0AAV4PJE2</accession>
<dbReference type="AlphaFoldDB" id="A0AAV4PJE2"/>
<reference evidence="2 3" key="1">
    <citation type="submission" date="2021-06" db="EMBL/GenBank/DDBJ databases">
        <title>Caerostris darwini draft genome.</title>
        <authorList>
            <person name="Kono N."/>
            <person name="Arakawa K."/>
        </authorList>
    </citation>
    <scope>NUCLEOTIDE SEQUENCE [LARGE SCALE GENOMIC DNA]</scope>
</reference>
<feature type="region of interest" description="Disordered" evidence="1">
    <location>
        <begin position="1"/>
        <end position="29"/>
    </location>
</feature>
<dbReference type="Proteomes" id="UP001054837">
    <property type="component" value="Unassembled WGS sequence"/>
</dbReference>
<gene>
    <name evidence="2" type="ORF">CDAR_92361</name>
</gene>
<feature type="compositionally biased region" description="Basic and acidic residues" evidence="1">
    <location>
        <begin position="9"/>
        <end position="26"/>
    </location>
</feature>
<dbReference type="EMBL" id="BPLQ01002713">
    <property type="protein sequence ID" value="GIX95277.1"/>
    <property type="molecule type" value="Genomic_DNA"/>
</dbReference>
<evidence type="ECO:0000256" key="1">
    <source>
        <dbReference type="SAM" id="MobiDB-lite"/>
    </source>
</evidence>